<feature type="signal peptide" evidence="1">
    <location>
        <begin position="1"/>
        <end position="28"/>
    </location>
</feature>
<dbReference type="Proteomes" id="UP000285478">
    <property type="component" value="Chromosome"/>
</dbReference>
<gene>
    <name evidence="2" type="ORF">EPV75_06235</name>
</gene>
<proteinExistence type="predicted"/>
<feature type="chain" id="PRO_5019448567" evidence="1">
    <location>
        <begin position="29"/>
        <end position="143"/>
    </location>
</feature>
<dbReference type="Gene3D" id="2.40.128.200">
    <property type="match status" value="1"/>
</dbReference>
<evidence type="ECO:0000313" key="3">
    <source>
        <dbReference type="Proteomes" id="UP000285478"/>
    </source>
</evidence>
<dbReference type="RefSeq" id="WP_127119767.1">
    <property type="nucleotide sequence ID" value="NZ_CP035033.1"/>
</dbReference>
<dbReference type="InterPro" id="IPR036328">
    <property type="entry name" value="MliC_sf"/>
</dbReference>
<sequence length="143" mass="16246">MVFKRVKSFCLAVLLFSPGLAVLPTAQAAGFEEKKGETHFEGRNREFRWESDRVHYKCSSGKKVTVIYMNIEPQGHLAVIDYDGVMRLMKPYRASGDSVKYLALDEQNSLRWHRVGDRGFLSYFPPGQQGGAKVLEKLCQVDD</sequence>
<organism evidence="2 3">
    <name type="scientific">Hydrogenovibrio thermophilus</name>
    <dbReference type="NCBI Taxonomy" id="265883"/>
    <lineage>
        <taxon>Bacteria</taxon>
        <taxon>Pseudomonadati</taxon>
        <taxon>Pseudomonadota</taxon>
        <taxon>Gammaproteobacteria</taxon>
        <taxon>Thiotrichales</taxon>
        <taxon>Piscirickettsiaceae</taxon>
        <taxon>Hydrogenovibrio</taxon>
    </lineage>
</organism>
<accession>A0A410H301</accession>
<reference evidence="2 3" key="1">
    <citation type="journal article" date="2018" name="Environ. Microbiol.">
        <title>Genomes of ubiquitous marine and hypersaline Hydrogenovibrio, Thiomicrorhabdus and Thiomicrospira spp. encode a diversity of mechanisms to sustain chemolithoautotrophy in heterogeneous environments.</title>
        <authorList>
            <person name="Scott K.M."/>
            <person name="Williams J."/>
            <person name="Porter C.M.B."/>
            <person name="Russel S."/>
            <person name="Harmer T.L."/>
            <person name="Paul J.H."/>
            <person name="Antonen K.M."/>
            <person name="Bridges M.K."/>
            <person name="Camper G.J."/>
            <person name="Campla C.K."/>
            <person name="Casella L.G."/>
            <person name="Chase E."/>
            <person name="Conrad J.W."/>
            <person name="Cruz M.C."/>
            <person name="Dunlap D.S."/>
            <person name="Duran L."/>
            <person name="Fahsbender E.M."/>
            <person name="Goldsmith D.B."/>
            <person name="Keeley R.F."/>
            <person name="Kondoff M.R."/>
            <person name="Kussy B.I."/>
            <person name="Lane M.K."/>
            <person name="Lawler S."/>
            <person name="Leigh B.A."/>
            <person name="Lewis C."/>
            <person name="Lostal L.M."/>
            <person name="Marking D."/>
            <person name="Mancera P.A."/>
            <person name="McClenthan E.C."/>
            <person name="McIntyre E.A."/>
            <person name="Mine J.A."/>
            <person name="Modi S."/>
            <person name="Moore B.D."/>
            <person name="Morgan W.A."/>
            <person name="Nelson K.M."/>
            <person name="Nguyen K.N."/>
            <person name="Ogburn N."/>
            <person name="Parrino D.G."/>
            <person name="Pedapudi A.D."/>
            <person name="Pelham R.P."/>
            <person name="Preece A.M."/>
            <person name="Rampersad E.A."/>
            <person name="Richardson J.C."/>
            <person name="Rodgers C.M."/>
            <person name="Schaffer B.L."/>
            <person name="Sheridan N.E."/>
            <person name="Solone M.R."/>
            <person name="Staley Z.R."/>
            <person name="Tabuchi M."/>
            <person name="Waide R.J."/>
            <person name="Wanjugi P.W."/>
            <person name="Young S."/>
            <person name="Clum A."/>
            <person name="Daum C."/>
            <person name="Huntemann M."/>
            <person name="Ivanova N."/>
            <person name="Kyrpides N."/>
            <person name="Mikhailova N."/>
            <person name="Palaniappan K."/>
            <person name="Pillay M."/>
            <person name="Reddy T.B.K."/>
            <person name="Shapiro N."/>
            <person name="Stamatis D."/>
            <person name="Varghese N."/>
            <person name="Woyke T."/>
            <person name="Boden R."/>
            <person name="Freyermuth S.K."/>
            <person name="Kerfeld C.A."/>
        </authorList>
    </citation>
    <scope>NUCLEOTIDE SEQUENCE [LARGE SCALE GENOMIC DNA]</scope>
    <source>
        <strain evidence="2 3">JR-2</strain>
    </source>
</reference>
<evidence type="ECO:0000313" key="2">
    <source>
        <dbReference type="EMBL" id="QAB15294.1"/>
    </source>
</evidence>
<name>A0A410H301_9GAMM</name>
<dbReference type="EMBL" id="CP035033">
    <property type="protein sequence ID" value="QAB15294.1"/>
    <property type="molecule type" value="Genomic_DNA"/>
</dbReference>
<protein>
    <submittedName>
        <fullName evidence="2">Uncharacterized protein</fullName>
    </submittedName>
</protein>
<evidence type="ECO:0000256" key="1">
    <source>
        <dbReference type="SAM" id="SignalP"/>
    </source>
</evidence>
<dbReference type="AlphaFoldDB" id="A0A410H301"/>
<keyword evidence="1" id="KW-0732">Signal</keyword>
<dbReference type="SUPFAM" id="SSF141488">
    <property type="entry name" value="YdhA-like"/>
    <property type="match status" value="1"/>
</dbReference>
<keyword evidence="3" id="KW-1185">Reference proteome</keyword>
<dbReference type="KEGG" id="htr:EPV75_06235"/>